<organism evidence="2 3">
    <name type="scientific">Corynebacterium argentoratense DSM 44202</name>
    <dbReference type="NCBI Taxonomy" id="1348662"/>
    <lineage>
        <taxon>Bacteria</taxon>
        <taxon>Bacillati</taxon>
        <taxon>Actinomycetota</taxon>
        <taxon>Actinomycetes</taxon>
        <taxon>Mycobacteriales</taxon>
        <taxon>Corynebacteriaceae</taxon>
        <taxon>Corynebacterium</taxon>
    </lineage>
</organism>
<evidence type="ECO:0000313" key="2">
    <source>
        <dbReference type="EMBL" id="AGU14401.1"/>
    </source>
</evidence>
<sequence>MPLCHHHHANNDDSRRRGRFITNGGTLADQSKAAKHYREAQASGLLDPDSTPPWARNNGGVSPRETVNKINTDQWWHKHTQTQQHSSHQHRGHTDDAADPADGNSAYAGHYQHYMPPSMRQSTAENPLTMEQFDTPPGYRKDLPYESYVDNWGHLFRRMRLVLRWRSVTTPRSLNMPDTPTTTIFSMPATCDFLTFLKFFKKYPCAPRRYALVWSLTSINNR</sequence>
<dbReference type="AlphaFoldDB" id="U3GWP6"/>
<accession>U3GWP6</accession>
<dbReference type="HOGENOM" id="CLU_1243588_0_0_11"/>
<proteinExistence type="predicted"/>
<protein>
    <submittedName>
        <fullName evidence="2">Uncharacterized protein</fullName>
    </submittedName>
</protein>
<dbReference type="EMBL" id="CP006365">
    <property type="protein sequence ID" value="AGU14401.1"/>
    <property type="molecule type" value="Genomic_DNA"/>
</dbReference>
<feature type="region of interest" description="Disordered" evidence="1">
    <location>
        <begin position="1"/>
        <end position="110"/>
    </location>
</feature>
<name>U3GWP6_9CORY</name>
<keyword evidence="3" id="KW-1185">Reference proteome</keyword>
<dbReference type="KEGG" id="caz:CARG_01020"/>
<evidence type="ECO:0000313" key="3">
    <source>
        <dbReference type="Proteomes" id="UP000016943"/>
    </source>
</evidence>
<evidence type="ECO:0000256" key="1">
    <source>
        <dbReference type="SAM" id="MobiDB-lite"/>
    </source>
</evidence>
<dbReference type="Proteomes" id="UP000016943">
    <property type="component" value="Chromosome"/>
</dbReference>
<gene>
    <name evidence="2" type="ORF">CARG_01020</name>
</gene>
<reference evidence="2 3" key="1">
    <citation type="journal article" date="2013" name="Genome Announc.">
        <title>Whole-Genome Sequence of the Clinical Strain Corynebacterium argentoratense DSM 44202, Isolated from a Human Throat Specimen.</title>
        <authorList>
            <person name="Bomholt C."/>
            <person name="Glaub A."/>
            <person name="Gravermann K."/>
            <person name="Albersmeier A."/>
            <person name="Brinkrolf K."/>
            <person name="Ruckert C."/>
            <person name="Tauch A."/>
        </authorList>
    </citation>
    <scope>NUCLEOTIDE SEQUENCE [LARGE SCALE GENOMIC DNA]</scope>
    <source>
        <strain evidence="2">DSM 44202</strain>
    </source>
</reference>
<dbReference type="PATRIC" id="fig|1348662.3.peg.199"/>